<evidence type="ECO:0000256" key="7">
    <source>
        <dbReference type="ARBA" id="ARBA00023052"/>
    </source>
</evidence>
<dbReference type="PROSITE" id="PS00801">
    <property type="entry name" value="TRANSKETOLASE_1"/>
    <property type="match status" value="1"/>
</dbReference>
<dbReference type="EMBL" id="UOGF01000064">
    <property type="protein sequence ID" value="VAX30756.1"/>
    <property type="molecule type" value="Genomic_DNA"/>
</dbReference>
<comment type="cofactor">
    <cofactor evidence="1">
        <name>Mg(2+)</name>
        <dbReference type="ChEBI" id="CHEBI:18420"/>
    </cofactor>
</comment>
<dbReference type="Gene3D" id="3.40.50.970">
    <property type="match status" value="1"/>
</dbReference>
<evidence type="ECO:0000256" key="4">
    <source>
        <dbReference type="ARBA" id="ARBA00022679"/>
    </source>
</evidence>
<keyword evidence="7" id="KW-0786">Thiamine pyrophosphate</keyword>
<evidence type="ECO:0000256" key="6">
    <source>
        <dbReference type="ARBA" id="ARBA00022842"/>
    </source>
</evidence>
<name>A0A3B1CJR8_9ZZZZ</name>
<protein>
    <submittedName>
        <fullName evidence="8">1-deoxy-D-xylulose 5-phosphate synthase</fullName>
        <ecNumber evidence="8">2.2.1.7</ecNumber>
    </submittedName>
</protein>
<comment type="cofactor">
    <cofactor evidence="2">
        <name>thiamine diphosphate</name>
        <dbReference type="ChEBI" id="CHEBI:58937"/>
    </cofactor>
</comment>
<dbReference type="GO" id="GO:0005829">
    <property type="term" value="C:cytosol"/>
    <property type="evidence" value="ECO:0007669"/>
    <property type="project" value="TreeGrafter"/>
</dbReference>
<keyword evidence="6" id="KW-0460">Magnesium</keyword>
<dbReference type="SUPFAM" id="SSF52518">
    <property type="entry name" value="Thiamin diphosphate-binding fold (THDP-binding)"/>
    <property type="match status" value="1"/>
</dbReference>
<organism evidence="8">
    <name type="scientific">hydrothermal vent metagenome</name>
    <dbReference type="NCBI Taxonomy" id="652676"/>
    <lineage>
        <taxon>unclassified sequences</taxon>
        <taxon>metagenomes</taxon>
        <taxon>ecological metagenomes</taxon>
    </lineage>
</organism>
<sequence>MSLLRKINSPQDLKKIPREALPELAKDIRALILETVSEKGGHLGASLGTVELT</sequence>
<evidence type="ECO:0000256" key="5">
    <source>
        <dbReference type="ARBA" id="ARBA00022723"/>
    </source>
</evidence>
<dbReference type="EC" id="2.2.1.7" evidence="8"/>
<evidence type="ECO:0000313" key="8">
    <source>
        <dbReference type="EMBL" id="VAX30756.1"/>
    </source>
</evidence>
<dbReference type="InterPro" id="IPR029061">
    <property type="entry name" value="THDP-binding"/>
</dbReference>
<dbReference type="GO" id="GO:0008661">
    <property type="term" value="F:1-deoxy-D-xylulose-5-phosphate synthase activity"/>
    <property type="evidence" value="ECO:0007669"/>
    <property type="project" value="UniProtKB-EC"/>
</dbReference>
<dbReference type="InterPro" id="IPR005477">
    <property type="entry name" value="Dxylulose-5-P_synthase"/>
</dbReference>
<evidence type="ECO:0000256" key="2">
    <source>
        <dbReference type="ARBA" id="ARBA00001964"/>
    </source>
</evidence>
<dbReference type="GO" id="GO:0016114">
    <property type="term" value="P:terpenoid biosynthetic process"/>
    <property type="evidence" value="ECO:0007669"/>
    <property type="project" value="InterPro"/>
</dbReference>
<gene>
    <name evidence="8" type="ORF">MNBD_NITROSPIRAE01-181</name>
</gene>
<evidence type="ECO:0000256" key="1">
    <source>
        <dbReference type="ARBA" id="ARBA00001946"/>
    </source>
</evidence>
<dbReference type="InterPro" id="IPR049557">
    <property type="entry name" value="Transketolase_CS"/>
</dbReference>
<dbReference type="AlphaFoldDB" id="A0A3B1CJR8"/>
<proteinExistence type="predicted"/>
<comment type="subunit">
    <text evidence="3">Homodimer.</text>
</comment>
<evidence type="ECO:0000256" key="3">
    <source>
        <dbReference type="ARBA" id="ARBA00011738"/>
    </source>
</evidence>
<feature type="non-terminal residue" evidence="8">
    <location>
        <position position="53"/>
    </location>
</feature>
<dbReference type="Pfam" id="PF13292">
    <property type="entry name" value="DXP_synthase_N"/>
    <property type="match status" value="1"/>
</dbReference>
<keyword evidence="4 8" id="KW-0808">Transferase</keyword>
<accession>A0A3B1CJR8</accession>
<dbReference type="PANTHER" id="PTHR43322">
    <property type="entry name" value="1-D-DEOXYXYLULOSE 5-PHOSPHATE SYNTHASE-RELATED"/>
    <property type="match status" value="1"/>
</dbReference>
<dbReference type="PANTHER" id="PTHR43322:SF5">
    <property type="entry name" value="1-DEOXY-D-XYLULOSE-5-PHOSPHATE SYNTHASE, CHLOROPLASTIC"/>
    <property type="match status" value="1"/>
</dbReference>
<keyword evidence="5" id="KW-0479">Metal-binding</keyword>
<reference evidence="8" key="1">
    <citation type="submission" date="2018-06" db="EMBL/GenBank/DDBJ databases">
        <authorList>
            <person name="Zhirakovskaya E."/>
        </authorList>
    </citation>
    <scope>NUCLEOTIDE SEQUENCE</scope>
</reference>
<dbReference type="GO" id="GO:0019288">
    <property type="term" value="P:isopentenyl diphosphate biosynthetic process, methylerythritol 4-phosphate pathway"/>
    <property type="evidence" value="ECO:0007669"/>
    <property type="project" value="TreeGrafter"/>
</dbReference>
<dbReference type="GO" id="GO:0046872">
    <property type="term" value="F:metal ion binding"/>
    <property type="evidence" value="ECO:0007669"/>
    <property type="project" value="UniProtKB-KW"/>
</dbReference>